<keyword evidence="3" id="KW-1185">Reference proteome</keyword>
<comment type="caution">
    <text evidence="2">The sequence shown here is derived from an EMBL/GenBank/DDBJ whole genome shotgun (WGS) entry which is preliminary data.</text>
</comment>
<accession>A0A7Y9UK53</accession>
<protein>
    <submittedName>
        <fullName evidence="2">Transposase</fullName>
    </submittedName>
</protein>
<dbReference type="Proteomes" id="UP000544110">
    <property type="component" value="Unassembled WGS sequence"/>
</dbReference>
<dbReference type="AlphaFoldDB" id="A0A7Y9UK53"/>
<reference evidence="2 3" key="1">
    <citation type="submission" date="2020-07" db="EMBL/GenBank/DDBJ databases">
        <title>Sequencing the genomes of 1000 actinobacteria strains.</title>
        <authorList>
            <person name="Klenk H.-P."/>
        </authorList>
    </citation>
    <scope>NUCLEOTIDE SEQUENCE [LARGE SCALE GENOMIC DNA]</scope>
    <source>
        <strain evidence="2 3">DSM 24552</strain>
    </source>
</reference>
<dbReference type="InterPro" id="IPR002560">
    <property type="entry name" value="Transposase_DDE"/>
</dbReference>
<evidence type="ECO:0000313" key="2">
    <source>
        <dbReference type="EMBL" id="NYG54973.1"/>
    </source>
</evidence>
<evidence type="ECO:0000313" key="3">
    <source>
        <dbReference type="Proteomes" id="UP000544110"/>
    </source>
</evidence>
<name>A0A7Y9UK53_9ACTN</name>
<feature type="domain" description="Transposase IS204/IS1001/IS1096/IS1165 DDE" evidence="1">
    <location>
        <begin position="21"/>
        <end position="90"/>
    </location>
</feature>
<dbReference type="EMBL" id="JACCAC010000001">
    <property type="protein sequence ID" value="NYG54973.1"/>
    <property type="molecule type" value="Genomic_DNA"/>
</dbReference>
<gene>
    <name evidence="2" type="ORF">BJ989_001277</name>
</gene>
<dbReference type="Pfam" id="PF01610">
    <property type="entry name" value="DDE_Tnp_ISL3"/>
    <property type="match status" value="1"/>
</dbReference>
<sequence length="108" mass="12132">MAEGKRLLINDPTRFEGVKVIGVDEHVWRHTRRGDKYVTVIIALTPVRDGAGPARLLDMVEGRSKAAFKTWLADRDDAFRDAVEVVAMDGGCDRGCSRIGRHTLKVWR</sequence>
<proteinExistence type="predicted"/>
<organism evidence="2 3">
    <name type="scientific">Nocardioides perillae</name>
    <dbReference type="NCBI Taxonomy" id="1119534"/>
    <lineage>
        <taxon>Bacteria</taxon>
        <taxon>Bacillati</taxon>
        <taxon>Actinomycetota</taxon>
        <taxon>Actinomycetes</taxon>
        <taxon>Propionibacteriales</taxon>
        <taxon>Nocardioidaceae</taxon>
        <taxon>Nocardioides</taxon>
    </lineage>
</organism>
<evidence type="ECO:0000259" key="1">
    <source>
        <dbReference type="Pfam" id="PF01610"/>
    </source>
</evidence>